<evidence type="ECO:0000313" key="3">
    <source>
        <dbReference type="Proteomes" id="UP000230423"/>
    </source>
</evidence>
<protein>
    <submittedName>
        <fullName evidence="2">Uncharacterized protein</fullName>
    </submittedName>
</protein>
<organism evidence="2 3">
    <name type="scientific">Teladorsagia circumcincta</name>
    <name type="common">Brown stomach worm</name>
    <name type="synonym">Ostertagia circumcincta</name>
    <dbReference type="NCBI Taxonomy" id="45464"/>
    <lineage>
        <taxon>Eukaryota</taxon>
        <taxon>Metazoa</taxon>
        <taxon>Ecdysozoa</taxon>
        <taxon>Nematoda</taxon>
        <taxon>Chromadorea</taxon>
        <taxon>Rhabditida</taxon>
        <taxon>Rhabditina</taxon>
        <taxon>Rhabditomorpha</taxon>
        <taxon>Strongyloidea</taxon>
        <taxon>Trichostrongylidae</taxon>
        <taxon>Teladorsagia</taxon>
    </lineage>
</organism>
<sequence length="129" mass="14593">MRKHHLRLPEIKFPSRDPIPAPPIPLAKFLNIEPPPPARPPPPGPIPPPGPPMPPKLHEKTVKIAQAGWRLKAIGRTRDIGRLLCYANKTSRIKEKREKRDERGILSASREYSMENIPGLMADEDNIRL</sequence>
<dbReference type="EMBL" id="KZ345219">
    <property type="protein sequence ID" value="PIO74811.1"/>
    <property type="molecule type" value="Genomic_DNA"/>
</dbReference>
<dbReference type="Proteomes" id="UP000230423">
    <property type="component" value="Unassembled WGS sequence"/>
</dbReference>
<proteinExistence type="predicted"/>
<evidence type="ECO:0000313" key="2">
    <source>
        <dbReference type="EMBL" id="PIO74811.1"/>
    </source>
</evidence>
<feature type="compositionally biased region" description="Pro residues" evidence="1">
    <location>
        <begin position="33"/>
        <end position="55"/>
    </location>
</feature>
<reference evidence="2 3" key="1">
    <citation type="submission" date="2015-09" db="EMBL/GenBank/DDBJ databases">
        <title>Draft genome of the parasitic nematode Teladorsagia circumcincta isolate WARC Sus (inbred).</title>
        <authorList>
            <person name="Mitreva M."/>
        </authorList>
    </citation>
    <scope>NUCLEOTIDE SEQUENCE [LARGE SCALE GENOMIC DNA]</scope>
    <source>
        <strain evidence="2 3">S</strain>
    </source>
</reference>
<evidence type="ECO:0000256" key="1">
    <source>
        <dbReference type="SAM" id="MobiDB-lite"/>
    </source>
</evidence>
<dbReference type="AlphaFoldDB" id="A0A2G9UX46"/>
<name>A0A2G9UX46_TELCI</name>
<accession>A0A2G9UX46</accession>
<feature type="region of interest" description="Disordered" evidence="1">
    <location>
        <begin position="1"/>
        <end position="56"/>
    </location>
</feature>
<keyword evidence="3" id="KW-1185">Reference proteome</keyword>
<gene>
    <name evidence="2" type="ORF">TELCIR_03176</name>
</gene>